<accession>A0A955L3S4</accession>
<name>A0A955L3S4_9BACT</name>
<dbReference type="SUPFAM" id="SSF53335">
    <property type="entry name" value="S-adenosyl-L-methionine-dependent methyltransferases"/>
    <property type="match status" value="1"/>
</dbReference>
<dbReference type="Proteomes" id="UP000782843">
    <property type="component" value="Unassembled WGS sequence"/>
</dbReference>
<gene>
    <name evidence="1" type="ORF">KC660_03300</name>
</gene>
<dbReference type="InterPro" id="IPR029063">
    <property type="entry name" value="SAM-dependent_MTases_sf"/>
</dbReference>
<dbReference type="AlphaFoldDB" id="A0A955L3S4"/>
<evidence type="ECO:0000313" key="1">
    <source>
        <dbReference type="EMBL" id="MCA9382405.1"/>
    </source>
</evidence>
<feature type="non-terminal residue" evidence="1">
    <location>
        <position position="134"/>
    </location>
</feature>
<dbReference type="PROSITE" id="PS00092">
    <property type="entry name" value="N6_MTASE"/>
    <property type="match status" value="1"/>
</dbReference>
<reference evidence="1" key="2">
    <citation type="journal article" date="2021" name="Microbiome">
        <title>Successional dynamics and alternative stable states in a saline activated sludge microbial community over 9 years.</title>
        <authorList>
            <person name="Wang Y."/>
            <person name="Ye J."/>
            <person name="Ju F."/>
            <person name="Liu L."/>
            <person name="Boyd J.A."/>
            <person name="Deng Y."/>
            <person name="Parks D.H."/>
            <person name="Jiang X."/>
            <person name="Yin X."/>
            <person name="Woodcroft B.J."/>
            <person name="Tyson G.W."/>
            <person name="Hugenholtz P."/>
            <person name="Polz M.F."/>
            <person name="Zhang T."/>
        </authorList>
    </citation>
    <scope>NUCLEOTIDE SEQUENCE</scope>
    <source>
        <strain evidence="1">HKST-UBA10</strain>
    </source>
</reference>
<sequence length="134" mass="15507">MQKIQTGTPDLTDKKIEEIGKLFPNVITEKEDKNGNTVKAIDFELLKQELSKQIVDDDNERYRLDWPGKKRSLLKANTPIDKTLRPVREDSVNFDTTENLYIEGDNFEALKILQESYLGKVKMIYIDPPYNTGK</sequence>
<dbReference type="GO" id="GO:0032259">
    <property type="term" value="P:methylation"/>
    <property type="evidence" value="ECO:0007669"/>
    <property type="project" value="InterPro"/>
</dbReference>
<dbReference type="InterPro" id="IPR002052">
    <property type="entry name" value="DNA_methylase_N6_adenine_CS"/>
</dbReference>
<dbReference type="GO" id="GO:0008168">
    <property type="term" value="F:methyltransferase activity"/>
    <property type="evidence" value="ECO:0007669"/>
    <property type="project" value="InterPro"/>
</dbReference>
<comment type="caution">
    <text evidence="1">The sequence shown here is derived from an EMBL/GenBank/DDBJ whole genome shotgun (WGS) entry which is preliminary data.</text>
</comment>
<proteinExistence type="predicted"/>
<dbReference type="GO" id="GO:0003676">
    <property type="term" value="F:nucleic acid binding"/>
    <property type="evidence" value="ECO:0007669"/>
    <property type="project" value="InterPro"/>
</dbReference>
<organism evidence="1 2">
    <name type="scientific">Candidatus Dojkabacteria bacterium</name>
    <dbReference type="NCBI Taxonomy" id="2099670"/>
    <lineage>
        <taxon>Bacteria</taxon>
        <taxon>Candidatus Dojkabacteria</taxon>
    </lineage>
</organism>
<protein>
    <submittedName>
        <fullName evidence="1">Site-specific DNA-methyltransferase</fullName>
    </submittedName>
</protein>
<dbReference type="Gene3D" id="3.40.50.150">
    <property type="entry name" value="Vaccinia Virus protein VP39"/>
    <property type="match status" value="1"/>
</dbReference>
<dbReference type="EMBL" id="JAGQLG010000127">
    <property type="protein sequence ID" value="MCA9382405.1"/>
    <property type="molecule type" value="Genomic_DNA"/>
</dbReference>
<reference evidence="1" key="1">
    <citation type="submission" date="2020-04" db="EMBL/GenBank/DDBJ databases">
        <authorList>
            <person name="Zhang T."/>
        </authorList>
    </citation>
    <scope>NUCLEOTIDE SEQUENCE</scope>
    <source>
        <strain evidence="1">HKST-UBA10</strain>
    </source>
</reference>
<evidence type="ECO:0000313" key="2">
    <source>
        <dbReference type="Proteomes" id="UP000782843"/>
    </source>
</evidence>